<comment type="caution">
    <text evidence="4">The sequence shown here is derived from an EMBL/GenBank/DDBJ whole genome shotgun (WGS) entry which is preliminary data.</text>
</comment>
<dbReference type="InterPro" id="IPR008220">
    <property type="entry name" value="HAT_MetX-like"/>
</dbReference>
<comment type="function">
    <text evidence="2">Transfers an acetyl group from acetyl-CoA to L-homoserine, forming acetyl-L-homoserine.</text>
</comment>
<dbReference type="RefSeq" id="WP_240826663.1">
    <property type="nucleotide sequence ID" value="NZ_JAKWBL010000001.1"/>
</dbReference>
<dbReference type="PANTHER" id="PTHR32268:SF11">
    <property type="entry name" value="HOMOSERINE O-ACETYLTRANSFERASE"/>
    <property type="match status" value="1"/>
</dbReference>
<sequence>MNQEVFSYTQPFILESGSVLNNLHLAYTTYGALNADKDNVVWIFHALTANSCPHEWWPEMLGEGRIFDPSKHFIICVNMPGSCYGSINPLDVNPTTGSSYYHDFPFFTIRDMVHAYRLLQAALGINKIKIGIGGSTGGQQLMEWAVQDPDLFEYIFPIATNAVHSPWGKAFNATQRQAIEADATWKNKMVDAGKKGLEVARSIALLSYRTDLAYNKTQSEVDDDLIEGFKSESYQRYQGSKLSARFNAFSYYALTKSMDSHNLGRGRGGVVQALNSIKAKTLALSMEGDILFPPYEQEFIASNIPNAHVKLILSDYGHDGFLLEFKQLTETIGEFLGR</sequence>
<dbReference type="Pfam" id="PF00561">
    <property type="entry name" value="Abhydrolase_1"/>
    <property type="match status" value="1"/>
</dbReference>
<dbReference type="EC" id="2.3.1.31" evidence="2"/>
<feature type="active site" evidence="2">
    <location>
        <position position="289"/>
    </location>
</feature>
<keyword evidence="1 2" id="KW-0808">Transferase</keyword>
<dbReference type="EMBL" id="JAKWBL010000001">
    <property type="protein sequence ID" value="MCH5597267.1"/>
    <property type="molecule type" value="Genomic_DNA"/>
</dbReference>
<comment type="pathway">
    <text evidence="2">Amino-acid biosynthesis; L-methionine biosynthesis via de novo pathway; O-acetyl-L-homoserine from L-homoserine: step 1/1.</text>
</comment>
<feature type="binding site" evidence="2">
    <location>
        <position position="201"/>
    </location>
    <ligand>
        <name>substrate</name>
    </ligand>
</feature>
<dbReference type="GO" id="GO:0004414">
    <property type="term" value="F:homoserine O-acetyltransferase activity"/>
    <property type="evidence" value="ECO:0007669"/>
    <property type="project" value="UniProtKB-EC"/>
</dbReference>
<gene>
    <name evidence="4" type="primary">metX</name>
    <name evidence="2" type="synonym">metXA</name>
    <name evidence="4" type="ORF">MKP09_04800</name>
</gene>
<evidence type="ECO:0000313" key="4">
    <source>
        <dbReference type="EMBL" id="MCH5597267.1"/>
    </source>
</evidence>
<reference evidence="4 5" key="1">
    <citation type="submission" date="2022-02" db="EMBL/GenBank/DDBJ databases">
        <authorList>
            <person name="Min J."/>
        </authorList>
    </citation>
    <scope>NUCLEOTIDE SEQUENCE [LARGE SCALE GENOMIC DNA]</scope>
    <source>
        <strain evidence="4 5">GR10-1</strain>
    </source>
</reference>
<accession>A0ABS9SFX0</accession>
<evidence type="ECO:0000256" key="1">
    <source>
        <dbReference type="ARBA" id="ARBA00022679"/>
    </source>
</evidence>
<dbReference type="HAMAP" id="MF_00296">
    <property type="entry name" value="MetX_acyltransf"/>
    <property type="match status" value="1"/>
</dbReference>
<keyword evidence="2 4" id="KW-0012">Acyltransferase</keyword>
<feature type="active site" description="Nucleophile" evidence="2">
    <location>
        <position position="135"/>
    </location>
</feature>
<comment type="subcellular location">
    <subcellularLocation>
        <location evidence="2">Cytoplasm</location>
    </subcellularLocation>
</comment>
<feature type="domain" description="AB hydrolase-1" evidence="3">
    <location>
        <begin position="40"/>
        <end position="324"/>
    </location>
</feature>
<keyword evidence="2" id="KW-0486">Methionine biosynthesis</keyword>
<keyword evidence="2" id="KW-0028">Amino-acid biosynthesis</keyword>
<dbReference type="Proteomes" id="UP001202248">
    <property type="component" value="Unassembled WGS sequence"/>
</dbReference>
<dbReference type="PANTHER" id="PTHR32268">
    <property type="entry name" value="HOMOSERINE O-ACETYLTRANSFERASE"/>
    <property type="match status" value="1"/>
</dbReference>
<comment type="subunit">
    <text evidence="2">Homodimer.</text>
</comment>
<organism evidence="4 5">
    <name type="scientific">Niabella ginsengisoli</name>
    <dbReference type="NCBI Taxonomy" id="522298"/>
    <lineage>
        <taxon>Bacteria</taxon>
        <taxon>Pseudomonadati</taxon>
        <taxon>Bacteroidota</taxon>
        <taxon>Chitinophagia</taxon>
        <taxon>Chitinophagales</taxon>
        <taxon>Chitinophagaceae</taxon>
        <taxon>Niabella</taxon>
    </lineage>
</organism>
<feature type="binding site" evidence="2">
    <location>
        <position position="319"/>
    </location>
    <ligand>
        <name>substrate</name>
    </ligand>
</feature>
<comment type="catalytic activity">
    <reaction evidence="2">
        <text>L-homoserine + acetyl-CoA = O-acetyl-L-homoserine + CoA</text>
        <dbReference type="Rhea" id="RHEA:13701"/>
        <dbReference type="ChEBI" id="CHEBI:57287"/>
        <dbReference type="ChEBI" id="CHEBI:57288"/>
        <dbReference type="ChEBI" id="CHEBI:57476"/>
        <dbReference type="ChEBI" id="CHEBI:57716"/>
        <dbReference type="EC" id="2.3.1.31"/>
    </reaction>
</comment>
<dbReference type="Gene3D" id="3.40.50.1820">
    <property type="entry name" value="alpha/beta hydrolase"/>
    <property type="match status" value="1"/>
</dbReference>
<protein>
    <recommendedName>
        <fullName evidence="2">Homoserine O-acetyltransferase</fullName>
        <shortName evidence="2">HAT</shortName>
        <ecNumber evidence="2">2.3.1.31</ecNumber>
    </recommendedName>
    <alternativeName>
        <fullName evidence="2">Homoserine transacetylase</fullName>
        <shortName evidence="2">HTA</shortName>
    </alternativeName>
</protein>
<dbReference type="NCBIfam" id="TIGR01392">
    <property type="entry name" value="homoserO_Ac_trn"/>
    <property type="match status" value="1"/>
</dbReference>
<name>A0ABS9SFX0_9BACT</name>
<dbReference type="SUPFAM" id="SSF53474">
    <property type="entry name" value="alpha/beta-Hydrolases"/>
    <property type="match status" value="1"/>
</dbReference>
<dbReference type="InterPro" id="IPR000073">
    <property type="entry name" value="AB_hydrolase_1"/>
</dbReference>
<dbReference type="PIRSF" id="PIRSF000443">
    <property type="entry name" value="Homoser_Ac_trans"/>
    <property type="match status" value="1"/>
</dbReference>
<feature type="active site" evidence="2">
    <location>
        <position position="318"/>
    </location>
</feature>
<dbReference type="InterPro" id="IPR029058">
    <property type="entry name" value="AB_hydrolase_fold"/>
</dbReference>
<evidence type="ECO:0000259" key="3">
    <source>
        <dbReference type="Pfam" id="PF00561"/>
    </source>
</evidence>
<evidence type="ECO:0000256" key="2">
    <source>
        <dbReference type="HAMAP-Rule" id="MF_00296"/>
    </source>
</evidence>
<comment type="similarity">
    <text evidence="2">Belongs to the AB hydrolase superfamily. MetX family.</text>
</comment>
<comment type="caution">
    <text evidence="2">Lacks conserved residue(s) required for the propagation of feature annotation.</text>
</comment>
<keyword evidence="2" id="KW-0963">Cytoplasm</keyword>
<keyword evidence="5" id="KW-1185">Reference proteome</keyword>
<proteinExistence type="inferred from homology"/>
<evidence type="ECO:0000313" key="5">
    <source>
        <dbReference type="Proteomes" id="UP001202248"/>
    </source>
</evidence>